<evidence type="ECO:0000256" key="8">
    <source>
        <dbReference type="ARBA" id="ARBA00023136"/>
    </source>
</evidence>
<feature type="transmembrane region" description="Helical" evidence="10">
    <location>
        <begin position="334"/>
        <end position="353"/>
    </location>
</feature>
<feature type="transmembrane region" description="Helical" evidence="10">
    <location>
        <begin position="748"/>
        <end position="769"/>
    </location>
</feature>
<dbReference type="GO" id="GO:0016757">
    <property type="term" value="F:glycosyltransferase activity"/>
    <property type="evidence" value="ECO:0007669"/>
    <property type="project" value="UniProtKB-KW"/>
</dbReference>
<keyword evidence="3 11" id="KW-0808">Transferase</keyword>
<gene>
    <name evidence="11" type="ORF">MNV_1160003</name>
</gene>
<comment type="subcellular location">
    <subcellularLocation>
        <location evidence="1">Golgi apparatus membrane</location>
        <topology evidence="1">Multi-pass membrane protein</topology>
    </subcellularLocation>
</comment>
<feature type="transmembrane region" description="Helical" evidence="10">
    <location>
        <begin position="422"/>
        <end position="444"/>
    </location>
</feature>
<keyword evidence="7" id="KW-0333">Golgi apparatus</keyword>
<evidence type="ECO:0000313" key="12">
    <source>
        <dbReference type="Proteomes" id="UP000218615"/>
    </source>
</evidence>
<dbReference type="InterPro" id="IPR029044">
    <property type="entry name" value="Nucleotide-diphossugar_trans"/>
</dbReference>
<feature type="transmembrane region" description="Helical" evidence="10">
    <location>
        <begin position="450"/>
        <end position="471"/>
    </location>
</feature>
<evidence type="ECO:0000256" key="9">
    <source>
        <dbReference type="ARBA" id="ARBA00023316"/>
    </source>
</evidence>
<keyword evidence="12" id="KW-1185">Reference proteome</keyword>
<evidence type="ECO:0000256" key="3">
    <source>
        <dbReference type="ARBA" id="ARBA00022679"/>
    </source>
</evidence>
<dbReference type="OrthoDB" id="46222at2157"/>
<dbReference type="CDD" id="cd06437">
    <property type="entry name" value="CESA_CaSu_A2"/>
    <property type="match status" value="1"/>
</dbReference>
<feature type="transmembrane region" description="Helical" evidence="10">
    <location>
        <begin position="557"/>
        <end position="575"/>
    </location>
</feature>
<feature type="transmembrane region" description="Helical" evidence="10">
    <location>
        <begin position="665"/>
        <end position="688"/>
    </location>
</feature>
<dbReference type="GO" id="GO:0071555">
    <property type="term" value="P:cell wall organization"/>
    <property type="evidence" value="ECO:0007669"/>
    <property type="project" value="UniProtKB-KW"/>
</dbReference>
<keyword evidence="6 10" id="KW-1133">Transmembrane helix</keyword>
<dbReference type="Pfam" id="PF13641">
    <property type="entry name" value="Glyco_tranf_2_3"/>
    <property type="match status" value="1"/>
</dbReference>
<dbReference type="PANTHER" id="PTHR32044:SF80">
    <property type="entry name" value="XYLOGLUCAN GLYCOSYLTRANSFERASE 2-RELATED"/>
    <property type="match status" value="1"/>
</dbReference>
<feature type="transmembrane region" description="Helical" evidence="10">
    <location>
        <begin position="630"/>
        <end position="653"/>
    </location>
</feature>
<name>A0A284VJD1_9EURY</name>
<reference evidence="12" key="1">
    <citation type="submission" date="2017-06" db="EMBL/GenBank/DDBJ databases">
        <authorList>
            <person name="Cremers G."/>
        </authorList>
    </citation>
    <scope>NUCLEOTIDE SEQUENCE [LARGE SCALE GENOMIC DNA]</scope>
</reference>
<keyword evidence="2" id="KW-0328">Glycosyltransferase</keyword>
<evidence type="ECO:0000256" key="2">
    <source>
        <dbReference type="ARBA" id="ARBA00022676"/>
    </source>
</evidence>
<dbReference type="InterPro" id="IPR028994">
    <property type="entry name" value="Integrin_alpha_N"/>
</dbReference>
<evidence type="ECO:0000256" key="5">
    <source>
        <dbReference type="ARBA" id="ARBA00022729"/>
    </source>
</evidence>
<feature type="transmembrane region" description="Helical" evidence="10">
    <location>
        <begin position="721"/>
        <end position="741"/>
    </location>
</feature>
<dbReference type="Gene3D" id="2.130.10.10">
    <property type="entry name" value="YVTN repeat-like/Quinoprotein amine dehydrogenase"/>
    <property type="match status" value="1"/>
</dbReference>
<dbReference type="FunFam" id="3.90.550.10:FF:000057">
    <property type="entry name" value="Glycosyltransferase-like protein, family 2"/>
    <property type="match status" value="1"/>
</dbReference>
<keyword evidence="4 10" id="KW-0812">Transmembrane</keyword>
<dbReference type="InterPro" id="IPR013517">
    <property type="entry name" value="FG-GAP"/>
</dbReference>
<dbReference type="Pfam" id="PF13517">
    <property type="entry name" value="FG-GAP_3"/>
    <property type="match status" value="2"/>
</dbReference>
<feature type="transmembrane region" description="Helical" evidence="10">
    <location>
        <begin position="483"/>
        <end position="499"/>
    </location>
</feature>
<sequence length="1407" mass="156763">MSFLAVLIVVYIAILIILFIYGNNCLLLTYLHRKEKKEKPANISHSYPVVTVQLPVYNELYVVERLIRKVAELDYPGERLEIQVLDDSTDETTGIIQRCVDDLRDRGLNIYSLHRMKREGYKAGALREGMKHARGEFLAVFDADFLPDPGFLKRCVPYFSDPSVGMVQTRWGHINEDYSLLTRALSIGIDGHFQIEQSTRYSAGLFLNFNGTAGIWRRQCIEDSGGWQDDTLTEDLDLSYRAQLRGWRLVFLSDVVSPAEVPVQINAFKRQQFRWAKGSIQCAKKLLPQVGAADIPAFKKMEALLHLTYYTVHPMMVVLLLLSLPLILLASPAFLYFKFLALGTFGPLTMYALSQRELYEGWKSRLKYLPMLTIIGTGISANNTRAVIEALLNRGGVFQRTPKFGIERITDRWDGKKYRLSFPVMTVIEVALGVYALATLYFAYTTGNYFLVPFLMLYALGYFYVSGLTILHSAPHLRLSPKSICIIGILVMAFGLRLYRATMGDLSEDPYHHWLISAYLASSGIYTDPLSGAVEIWPPGYHFFASGIIFALGRDIFWLKLANILFSLGGIYLVYTIAGKYSWKAGLLAAAFLALNPFEFLTSSTSYTEPMAVFFFLLAIYFLDREKEKAAGVALLLGSVARYEVWFAIPFLIFYGRRDRIKERFYLIAPSLAFILAWSVYAALHYGFFLESIVNRSQEVLNFEVASGAAREGSIGRTGNILKYFFVSSPLVYMAGLYYAARNIRKGSIFVFTLLNLTAVFLATVSGLIAGSFRYFSLAIPLLCISGALQLSESRKLRTIVILFLILSLPFYFGIYAELDALYKPMVRAGEFAGNNSAYGVISNSPVPLYYSGLPAGHLLGDVSLRNMNQEQGIRFLYEQGVDYVIYVDSPPGGLNKVFPGIENGKSLPGLLSVYDPNGWEQKYGAKKAYVYRLLNNSKFKSTNSYISSSPLIADVDGDGFWEIIAASDTLYIWKKDSSSLSGFPAKTDGLIASTPSIAYTKDGAAIFVGSDDNRLYAWWYNGSSLAGFPKATGGDIFSKPLLVDMEGDNESEVVVGSDDGRVYAWHMNGSAVPGWPVETGSYVSSSPVAADLDGDGKPEIIAGSWDKMLYAWHTNGSLLPGFPLKTGDAIWATPRIADIDGDGSPDIIAASDMVYAWNNKGKPLPGFPIKTRSYIVASPLVEDIDNDGKPDIVAAADSLYVYNNSGVLKDGWPVYTGSYFWASPSAADIDGDKQMEIVTGDWSGRVYAFKPDSRTIAGFPEYTRGKIFASAAVGDIDKDGTMEVVAGSWDKDVYLFSAKSAGSYRSEYMKIPENREGSPVLNGVSISKEYGVVFLTANFSGYVERPKLYYYADDGSWHQSPMMLSGEMYVGMIAPQRREVLKYYISLENNNRSYRYPEVDYYELKN</sequence>
<dbReference type="EMBL" id="FZMP01000020">
    <property type="protein sequence ID" value="SNQ59361.1"/>
    <property type="molecule type" value="Genomic_DNA"/>
</dbReference>
<feature type="transmembrane region" description="Helical" evidence="10">
    <location>
        <begin position="6"/>
        <end position="31"/>
    </location>
</feature>
<evidence type="ECO:0000256" key="6">
    <source>
        <dbReference type="ARBA" id="ARBA00022989"/>
    </source>
</evidence>
<dbReference type="InterPro" id="IPR015943">
    <property type="entry name" value="WD40/YVTN_repeat-like_dom_sf"/>
</dbReference>
<evidence type="ECO:0000256" key="10">
    <source>
        <dbReference type="SAM" id="Phobius"/>
    </source>
</evidence>
<evidence type="ECO:0000313" key="11">
    <source>
        <dbReference type="EMBL" id="SNQ59361.1"/>
    </source>
</evidence>
<protein>
    <submittedName>
        <fullName evidence="11">Glycosyl transferase family 2 (Modular protein)</fullName>
    </submittedName>
</protein>
<dbReference type="Gene3D" id="3.90.550.10">
    <property type="entry name" value="Spore Coat Polysaccharide Biosynthesis Protein SpsA, Chain A"/>
    <property type="match status" value="1"/>
</dbReference>
<proteinExistence type="predicted"/>
<organism evidence="11 12">
    <name type="scientific">Candidatus Methanoperedens nitratireducens</name>
    <dbReference type="NCBI Taxonomy" id="1392998"/>
    <lineage>
        <taxon>Archaea</taxon>
        <taxon>Methanobacteriati</taxon>
        <taxon>Methanobacteriota</taxon>
        <taxon>Stenosarchaea group</taxon>
        <taxon>Methanomicrobia</taxon>
        <taxon>Methanosarcinales</taxon>
        <taxon>ANME-2 cluster</taxon>
        <taxon>Candidatus Methanoperedentaceae</taxon>
        <taxon>Candidatus Methanoperedens</taxon>
    </lineage>
</organism>
<dbReference type="Gene3D" id="2.130.10.130">
    <property type="entry name" value="Integrin alpha, N-terminal"/>
    <property type="match status" value="1"/>
</dbReference>
<evidence type="ECO:0000256" key="4">
    <source>
        <dbReference type="ARBA" id="ARBA00022692"/>
    </source>
</evidence>
<evidence type="ECO:0000256" key="7">
    <source>
        <dbReference type="ARBA" id="ARBA00023034"/>
    </source>
</evidence>
<dbReference type="PANTHER" id="PTHR32044">
    <property type="entry name" value="GLUCOMANNAN 4-BETA-MANNOSYLTRANSFERASE 9"/>
    <property type="match status" value="1"/>
</dbReference>
<keyword evidence="8 10" id="KW-0472">Membrane</keyword>
<keyword evidence="9" id="KW-0961">Cell wall biogenesis/degradation</keyword>
<keyword evidence="5" id="KW-0732">Signal</keyword>
<feature type="transmembrane region" description="Helical" evidence="10">
    <location>
        <begin position="307"/>
        <end position="328"/>
    </location>
</feature>
<dbReference type="STRING" id="1392998.ANME2D_01741"/>
<dbReference type="RefSeq" id="WP_096203748.1">
    <property type="nucleotide sequence ID" value="NZ_FZMP01000020.1"/>
</dbReference>
<feature type="transmembrane region" description="Helical" evidence="10">
    <location>
        <begin position="799"/>
        <end position="817"/>
    </location>
</feature>
<accession>A0A284VJD1</accession>
<feature type="transmembrane region" description="Helical" evidence="10">
    <location>
        <begin position="775"/>
        <end position="792"/>
    </location>
</feature>
<dbReference type="Proteomes" id="UP000218615">
    <property type="component" value="Unassembled WGS sequence"/>
</dbReference>
<dbReference type="SUPFAM" id="SSF69318">
    <property type="entry name" value="Integrin alpha N-terminal domain"/>
    <property type="match status" value="2"/>
</dbReference>
<feature type="transmembrane region" description="Helical" evidence="10">
    <location>
        <begin position="607"/>
        <end position="624"/>
    </location>
</feature>
<evidence type="ECO:0000256" key="1">
    <source>
        <dbReference type="ARBA" id="ARBA00004653"/>
    </source>
</evidence>
<dbReference type="SUPFAM" id="SSF53448">
    <property type="entry name" value="Nucleotide-diphospho-sugar transferases"/>
    <property type="match status" value="1"/>
</dbReference>